<protein>
    <submittedName>
        <fullName evidence="2">Putative pantothenate kinase</fullName>
    </submittedName>
</protein>
<dbReference type="EMBL" id="AP014680">
    <property type="protein sequence ID" value="BAP86534.1"/>
    <property type="molecule type" value="Genomic_DNA"/>
</dbReference>
<dbReference type="HOGENOM" id="CLU_053818_0_0_9"/>
<dbReference type="GO" id="GO:0015937">
    <property type="term" value="P:coenzyme A biosynthetic process"/>
    <property type="evidence" value="ECO:0007669"/>
    <property type="project" value="UniProtKB-UniPathway"/>
</dbReference>
<evidence type="ECO:0000313" key="2">
    <source>
        <dbReference type="EMBL" id="BAP86534.1"/>
    </source>
</evidence>
<dbReference type="GO" id="GO:0005524">
    <property type="term" value="F:ATP binding"/>
    <property type="evidence" value="ECO:0007669"/>
    <property type="project" value="InterPro"/>
</dbReference>
<organism evidence="2 3">
    <name type="scientific">Paucilactobacillus hokkaidonensis JCM 18461</name>
    <dbReference type="NCBI Taxonomy" id="1291742"/>
    <lineage>
        <taxon>Bacteria</taxon>
        <taxon>Bacillati</taxon>
        <taxon>Bacillota</taxon>
        <taxon>Bacilli</taxon>
        <taxon>Lactobacillales</taxon>
        <taxon>Lactobacillaceae</taxon>
        <taxon>Paucilactobacillus</taxon>
    </lineage>
</organism>
<dbReference type="Proteomes" id="UP000031620">
    <property type="component" value="Chromosome"/>
</dbReference>
<sequence length="246" mass="28357">MKNLTSYFYHDILTSIIHKSTASKPIIIGICGNISVGKSTFAKTTVQQLKAAFPDKQIQTVCTDCFLYDNRYLKQNGLFDQKGSPVSYNKEKIGRFKEAVLKQIPIELQAYDHKKSDIDSTKAFTIAHPDIIVLEGLIVLQEPLRSLITKSIFLDANPEVVQEWYLKRCFDLKLDQKMDLEKEDFYAYAIQTWQSVDMPNYMANVEPVRSQADIVLNLDKRHEVQQIRLQSSYQIKRGNKHGIFDE</sequence>
<reference evidence="2 3" key="1">
    <citation type="submission" date="2014-11" db="EMBL/GenBank/DDBJ databases">
        <title>Complete genome sequence and analysis of Lactobacillus hokkaidonensis LOOC260T.</title>
        <authorList>
            <person name="Tanizawa Y."/>
            <person name="Tohno M."/>
            <person name="Kaminuma E."/>
            <person name="Nakamura Y."/>
            <person name="Arita M."/>
        </authorList>
    </citation>
    <scope>NUCLEOTIDE SEQUENCE [LARGE SCALE GENOMIC DNA]</scope>
    <source>
        <strain evidence="2 3">LOOC260</strain>
    </source>
</reference>
<evidence type="ECO:0000313" key="3">
    <source>
        <dbReference type="Proteomes" id="UP000031620"/>
    </source>
</evidence>
<dbReference type="PANTHER" id="PTHR10285">
    <property type="entry name" value="URIDINE KINASE"/>
    <property type="match status" value="1"/>
</dbReference>
<proteinExistence type="predicted"/>
<dbReference type="GO" id="GO:0016301">
    <property type="term" value="F:kinase activity"/>
    <property type="evidence" value="ECO:0007669"/>
    <property type="project" value="UniProtKB-KW"/>
</dbReference>
<dbReference type="Pfam" id="PF00485">
    <property type="entry name" value="PRK"/>
    <property type="match status" value="1"/>
</dbReference>
<dbReference type="UniPathway" id="UPA00241">
    <property type="reaction ID" value="UER00352"/>
</dbReference>
<accession>A0A0A1GZW3</accession>
<dbReference type="SUPFAM" id="SSF52540">
    <property type="entry name" value="P-loop containing nucleoside triphosphate hydrolases"/>
    <property type="match status" value="1"/>
</dbReference>
<dbReference type="AlphaFoldDB" id="A0A0A1GZW3"/>
<keyword evidence="2" id="KW-0418">Kinase</keyword>
<keyword evidence="2" id="KW-0808">Transferase</keyword>
<dbReference type="InterPro" id="IPR006083">
    <property type="entry name" value="PRK/URK"/>
</dbReference>
<name>A0A0A1GZW3_9LACO</name>
<dbReference type="KEGG" id="lho:LOOC260_120280"/>
<feature type="domain" description="Phosphoribulokinase/uridine kinase" evidence="1">
    <location>
        <begin position="27"/>
        <end position="217"/>
    </location>
</feature>
<dbReference type="RefSeq" id="WP_041094676.1">
    <property type="nucleotide sequence ID" value="NZ_AP014680.1"/>
</dbReference>
<evidence type="ECO:0000259" key="1">
    <source>
        <dbReference type="Pfam" id="PF00485"/>
    </source>
</evidence>
<dbReference type="InterPro" id="IPR027417">
    <property type="entry name" value="P-loop_NTPase"/>
</dbReference>
<dbReference type="STRING" id="1291742.LOOC260_120280"/>
<dbReference type="Gene3D" id="3.40.50.300">
    <property type="entry name" value="P-loop containing nucleotide triphosphate hydrolases"/>
    <property type="match status" value="1"/>
</dbReference>
<gene>
    <name evidence="2" type="ORF">LOOC260_120280</name>
</gene>